<evidence type="ECO:0000313" key="2">
    <source>
        <dbReference type="EMBL" id="RWS06488.1"/>
    </source>
</evidence>
<protein>
    <recommendedName>
        <fullName evidence="1">C2H2-type domain-containing protein</fullName>
    </recommendedName>
</protein>
<dbReference type="OrthoDB" id="6496117at2759"/>
<proteinExistence type="predicted"/>
<sequence length="376" mass="43832">MSFNQTNSVPLSSEISSAQMNLKWLLYERSVVSEGGDTFRCIYCDITCISLPDMQQHVESGKHAKMQQEIEQNFFMETERKDLKEARLRELCKIRKQHRQMLINEGVRLRGGSGNDLYVCTVINKILMGHLSKMFPNYYCNIGLYSIDFVLSHVQTNEHVTIKIQIDEDAKLSEFCADSKNIMLSDQLKEITDPIVGLDFIVEYIDPNCKFPPIYECKICQLYRNSDDIITHIQSFVHHKNYLSTIFPTEAEKYGEKTRENEFMLWKYAKDLEKNCGRGEWQTVRKRPNYIEIGKCKVREVKDSFLETNNDIPLSELLAFKLHRDEDVETVKKILNRLSDALIEYKLKTFTPNLRNAFVQQLNEAGILNPLFPPQN</sequence>
<dbReference type="EMBL" id="NCKU01004071">
    <property type="protein sequence ID" value="RWS06488.1"/>
    <property type="molecule type" value="Genomic_DNA"/>
</dbReference>
<comment type="caution">
    <text evidence="2">The sequence shown here is derived from an EMBL/GenBank/DDBJ whole genome shotgun (WGS) entry which is preliminary data.</text>
</comment>
<gene>
    <name evidence="2" type="ORF">B4U79_18256</name>
</gene>
<feature type="domain" description="C2H2-type" evidence="1">
    <location>
        <begin position="215"/>
        <end position="238"/>
    </location>
</feature>
<dbReference type="InterPro" id="IPR036236">
    <property type="entry name" value="Znf_C2H2_sf"/>
</dbReference>
<dbReference type="Pfam" id="PF12756">
    <property type="entry name" value="zf-C2H2_2"/>
    <property type="match status" value="1"/>
</dbReference>
<dbReference type="Proteomes" id="UP000285301">
    <property type="component" value="Unassembled WGS sequence"/>
</dbReference>
<dbReference type="AlphaFoldDB" id="A0A443QU06"/>
<organism evidence="2 3">
    <name type="scientific">Dinothrombium tinctorium</name>
    <dbReference type="NCBI Taxonomy" id="1965070"/>
    <lineage>
        <taxon>Eukaryota</taxon>
        <taxon>Metazoa</taxon>
        <taxon>Ecdysozoa</taxon>
        <taxon>Arthropoda</taxon>
        <taxon>Chelicerata</taxon>
        <taxon>Arachnida</taxon>
        <taxon>Acari</taxon>
        <taxon>Acariformes</taxon>
        <taxon>Trombidiformes</taxon>
        <taxon>Prostigmata</taxon>
        <taxon>Anystina</taxon>
        <taxon>Parasitengona</taxon>
        <taxon>Trombidioidea</taxon>
        <taxon>Trombidiidae</taxon>
        <taxon>Dinothrombium</taxon>
    </lineage>
</organism>
<dbReference type="SUPFAM" id="SSF57667">
    <property type="entry name" value="beta-beta-alpha zinc fingers"/>
    <property type="match status" value="1"/>
</dbReference>
<dbReference type="SMART" id="SM00355">
    <property type="entry name" value="ZnF_C2H2"/>
    <property type="match status" value="2"/>
</dbReference>
<feature type="domain" description="C2H2-type" evidence="1">
    <location>
        <begin position="39"/>
        <end position="63"/>
    </location>
</feature>
<reference evidence="2 3" key="1">
    <citation type="journal article" date="2018" name="Gigascience">
        <title>Genomes of trombidid mites reveal novel predicted allergens and laterally-transferred genes associated with secondary metabolism.</title>
        <authorList>
            <person name="Dong X."/>
            <person name="Chaisiri K."/>
            <person name="Xia D."/>
            <person name="Armstrong S.D."/>
            <person name="Fang Y."/>
            <person name="Donnelly M.J."/>
            <person name="Kadowaki T."/>
            <person name="McGarry J.W."/>
            <person name="Darby A.C."/>
            <person name="Makepeace B.L."/>
        </authorList>
    </citation>
    <scope>NUCLEOTIDE SEQUENCE [LARGE SCALE GENOMIC DNA]</scope>
    <source>
        <strain evidence="2">UoL-WK</strain>
    </source>
</reference>
<dbReference type="InterPro" id="IPR013087">
    <property type="entry name" value="Znf_C2H2_type"/>
</dbReference>
<keyword evidence="3" id="KW-1185">Reference proteome</keyword>
<name>A0A443QU06_9ACAR</name>
<dbReference type="InterPro" id="IPR041661">
    <property type="entry name" value="ZN622/Rei1/Reh1_Znf-C2H2"/>
</dbReference>
<accession>A0A443QU06</accession>
<evidence type="ECO:0000259" key="1">
    <source>
        <dbReference type="SMART" id="SM00355"/>
    </source>
</evidence>
<evidence type="ECO:0000313" key="3">
    <source>
        <dbReference type="Proteomes" id="UP000285301"/>
    </source>
</evidence>